<evidence type="ECO:0000256" key="2">
    <source>
        <dbReference type="ARBA" id="ARBA00009773"/>
    </source>
</evidence>
<evidence type="ECO:0000256" key="8">
    <source>
        <dbReference type="SAM" id="MobiDB-lite"/>
    </source>
</evidence>
<dbReference type="GO" id="GO:0055085">
    <property type="term" value="P:transmembrane transport"/>
    <property type="evidence" value="ECO:0007669"/>
    <property type="project" value="TreeGrafter"/>
</dbReference>
<keyword evidence="5 9" id="KW-0812">Transmembrane</keyword>
<comment type="subcellular location">
    <subcellularLocation>
        <location evidence="1">Cell membrane</location>
        <topology evidence="1">Multi-pass membrane protein</topology>
    </subcellularLocation>
</comment>
<dbReference type="OrthoDB" id="9784366at2"/>
<dbReference type="InterPro" id="IPR002549">
    <property type="entry name" value="AI-2E-like"/>
</dbReference>
<dbReference type="PANTHER" id="PTHR21716:SF53">
    <property type="entry name" value="PERMEASE PERM-RELATED"/>
    <property type="match status" value="1"/>
</dbReference>
<keyword evidence="3" id="KW-0813">Transport</keyword>
<protein>
    <submittedName>
        <fullName evidence="10">AI-2E family transporter</fullName>
    </submittedName>
</protein>
<name>A0A4P6MZQ1_9MICO</name>
<dbReference type="Pfam" id="PF01594">
    <property type="entry name" value="AI-2E_transport"/>
    <property type="match status" value="1"/>
</dbReference>
<dbReference type="Proteomes" id="UP000290408">
    <property type="component" value="Chromosome"/>
</dbReference>
<evidence type="ECO:0000313" key="10">
    <source>
        <dbReference type="EMBL" id="QBF47897.1"/>
    </source>
</evidence>
<evidence type="ECO:0000313" key="11">
    <source>
        <dbReference type="Proteomes" id="UP000290408"/>
    </source>
</evidence>
<feature type="transmembrane region" description="Helical" evidence="9">
    <location>
        <begin position="157"/>
        <end position="186"/>
    </location>
</feature>
<evidence type="ECO:0000256" key="6">
    <source>
        <dbReference type="ARBA" id="ARBA00022989"/>
    </source>
</evidence>
<keyword evidence="4" id="KW-1003">Cell membrane</keyword>
<organism evidence="10 11">
    <name type="scientific">Janibacter limosus</name>
    <dbReference type="NCBI Taxonomy" id="53458"/>
    <lineage>
        <taxon>Bacteria</taxon>
        <taxon>Bacillati</taxon>
        <taxon>Actinomycetota</taxon>
        <taxon>Actinomycetes</taxon>
        <taxon>Micrococcales</taxon>
        <taxon>Intrasporangiaceae</taxon>
        <taxon>Janibacter</taxon>
    </lineage>
</organism>
<feature type="transmembrane region" description="Helical" evidence="9">
    <location>
        <begin position="261"/>
        <end position="281"/>
    </location>
</feature>
<dbReference type="EMBL" id="CP036164">
    <property type="protein sequence ID" value="QBF47897.1"/>
    <property type="molecule type" value="Genomic_DNA"/>
</dbReference>
<feature type="transmembrane region" description="Helical" evidence="9">
    <location>
        <begin position="21"/>
        <end position="42"/>
    </location>
</feature>
<keyword evidence="6 9" id="KW-1133">Transmembrane helix</keyword>
<keyword evidence="11" id="KW-1185">Reference proteome</keyword>
<evidence type="ECO:0000256" key="9">
    <source>
        <dbReference type="SAM" id="Phobius"/>
    </source>
</evidence>
<dbReference type="PANTHER" id="PTHR21716">
    <property type="entry name" value="TRANSMEMBRANE PROTEIN"/>
    <property type="match status" value="1"/>
</dbReference>
<dbReference type="AlphaFoldDB" id="A0A4P6MZQ1"/>
<evidence type="ECO:0000256" key="1">
    <source>
        <dbReference type="ARBA" id="ARBA00004651"/>
    </source>
</evidence>
<comment type="similarity">
    <text evidence="2">Belongs to the autoinducer-2 exporter (AI-2E) (TC 2.A.86) family.</text>
</comment>
<feature type="transmembrane region" description="Helical" evidence="9">
    <location>
        <begin position="288"/>
        <end position="309"/>
    </location>
</feature>
<sequence>MPDARPTPTTPERGAVIGDGIAWLARWSLRLLLVAAGAFIVWWLLAKLWVGVFPVMLALIVATVLWPPTRWLRSKGVPAALAAALVILGALVVFFGVLGAITPSLVSQSGDLASQASKGLTELQDRAAQAPFNIDSSTIDDAVKSATTWLQDQSGQIASGALAGASAVGSAVVTLVLVLVLVFFFIKDGPQFLPFVRRVAGERTGAHLTEVATRSWNTLGGFIRTQALVSAVDAVLIGTGLFVLGVPLAFALAILTFFGGFIPIVGAFAVGFLSVLVALVAQGPMTALFVLILIIAVQQIEGNVLQPFLQGRSMQLHAGIILLSVAVGSTIFGIVGAFLAVPVAAVTAVVLRYLSEQANLKAGIVTADEVEAESAEGEDAAEQVEDEATEDEVTVVE</sequence>
<feature type="transmembrane region" description="Helical" evidence="9">
    <location>
        <begin position="234"/>
        <end position="255"/>
    </location>
</feature>
<feature type="transmembrane region" description="Helical" evidence="9">
    <location>
        <begin position="321"/>
        <end position="351"/>
    </location>
</feature>
<evidence type="ECO:0000256" key="4">
    <source>
        <dbReference type="ARBA" id="ARBA00022475"/>
    </source>
</evidence>
<feature type="transmembrane region" description="Helical" evidence="9">
    <location>
        <begin position="48"/>
        <end position="67"/>
    </location>
</feature>
<dbReference type="STRING" id="1216970.GCA_001570985_00122"/>
<feature type="transmembrane region" description="Helical" evidence="9">
    <location>
        <begin position="79"/>
        <end position="101"/>
    </location>
</feature>
<accession>A0A4P6MZQ1</accession>
<evidence type="ECO:0000256" key="5">
    <source>
        <dbReference type="ARBA" id="ARBA00022692"/>
    </source>
</evidence>
<evidence type="ECO:0000256" key="7">
    <source>
        <dbReference type="ARBA" id="ARBA00023136"/>
    </source>
</evidence>
<evidence type="ECO:0000256" key="3">
    <source>
        <dbReference type="ARBA" id="ARBA00022448"/>
    </source>
</evidence>
<dbReference type="KEGG" id="jli:EXU32_05590"/>
<feature type="region of interest" description="Disordered" evidence="8">
    <location>
        <begin position="374"/>
        <end position="397"/>
    </location>
</feature>
<proteinExistence type="inferred from homology"/>
<reference evidence="10 11" key="1">
    <citation type="submission" date="2019-02" db="EMBL/GenBank/DDBJ databases">
        <title>Genomic data mining of an Antarctic deep-sea actinobacterium, Janibacterlimosus P3-3-X1.</title>
        <authorList>
            <person name="Liao L."/>
            <person name="Chen B."/>
        </authorList>
    </citation>
    <scope>NUCLEOTIDE SEQUENCE [LARGE SCALE GENOMIC DNA]</scope>
    <source>
        <strain evidence="10 11">P3-3-X1</strain>
    </source>
</reference>
<keyword evidence="7 9" id="KW-0472">Membrane</keyword>
<gene>
    <name evidence="10" type="ORF">EXU32_05590</name>
</gene>
<dbReference type="GO" id="GO:0005886">
    <property type="term" value="C:plasma membrane"/>
    <property type="evidence" value="ECO:0007669"/>
    <property type="project" value="UniProtKB-SubCell"/>
</dbReference>